<feature type="domain" description="Radical SAM core" evidence="7">
    <location>
        <begin position="15"/>
        <end position="238"/>
    </location>
</feature>
<protein>
    <submittedName>
        <fullName evidence="8">Radical SAM protein</fullName>
    </submittedName>
</protein>
<dbReference type="PANTHER" id="PTHR43787">
    <property type="entry name" value="FEMO COFACTOR BIOSYNTHESIS PROTEIN NIFB-RELATED"/>
    <property type="match status" value="1"/>
</dbReference>
<evidence type="ECO:0000256" key="5">
    <source>
        <dbReference type="ARBA" id="ARBA00023004"/>
    </source>
</evidence>
<dbReference type="SFLD" id="SFLDG01083">
    <property type="entry name" value="Uncharacterised_Radical_SAM_Su"/>
    <property type="match status" value="1"/>
</dbReference>
<evidence type="ECO:0000259" key="7">
    <source>
        <dbReference type="PROSITE" id="PS51918"/>
    </source>
</evidence>
<evidence type="ECO:0000256" key="3">
    <source>
        <dbReference type="ARBA" id="ARBA00022691"/>
    </source>
</evidence>
<evidence type="ECO:0000256" key="2">
    <source>
        <dbReference type="ARBA" id="ARBA00022485"/>
    </source>
</evidence>
<keyword evidence="5" id="KW-0408">Iron</keyword>
<dbReference type="RefSeq" id="WP_230866725.1">
    <property type="nucleotide sequence ID" value="NZ_CP046640.1"/>
</dbReference>
<dbReference type="GO" id="GO:0051539">
    <property type="term" value="F:4 iron, 4 sulfur cluster binding"/>
    <property type="evidence" value="ECO:0007669"/>
    <property type="project" value="UniProtKB-KW"/>
</dbReference>
<evidence type="ECO:0000256" key="6">
    <source>
        <dbReference type="ARBA" id="ARBA00023014"/>
    </source>
</evidence>
<evidence type="ECO:0000313" key="9">
    <source>
        <dbReference type="Proteomes" id="UP000665020"/>
    </source>
</evidence>
<accession>A0A8A7KF16</accession>
<dbReference type="PROSITE" id="PS51918">
    <property type="entry name" value="RADICAL_SAM"/>
    <property type="match status" value="1"/>
</dbReference>
<gene>
    <name evidence="8" type="ORF">GM661_09940</name>
</gene>
<dbReference type="InterPro" id="IPR007197">
    <property type="entry name" value="rSAM"/>
</dbReference>
<keyword evidence="3" id="KW-0949">S-adenosyl-L-methionine</keyword>
<comment type="cofactor">
    <cofactor evidence="1">
        <name>[4Fe-4S] cluster</name>
        <dbReference type="ChEBI" id="CHEBI:49883"/>
    </cofactor>
</comment>
<dbReference type="Proteomes" id="UP000665020">
    <property type="component" value="Chromosome"/>
</dbReference>
<dbReference type="SFLD" id="SFLDS00029">
    <property type="entry name" value="Radical_SAM"/>
    <property type="match status" value="1"/>
</dbReference>
<dbReference type="EMBL" id="CP046640">
    <property type="protein sequence ID" value="QTL98278.1"/>
    <property type="molecule type" value="Genomic_DNA"/>
</dbReference>
<dbReference type="KEGG" id="ifn:GM661_09940"/>
<dbReference type="AlphaFoldDB" id="A0A8A7KF16"/>
<dbReference type="InterPro" id="IPR013785">
    <property type="entry name" value="Aldolase_TIM"/>
</dbReference>
<dbReference type="SUPFAM" id="SSF102114">
    <property type="entry name" value="Radical SAM enzymes"/>
    <property type="match status" value="1"/>
</dbReference>
<dbReference type="GO" id="GO:0046872">
    <property type="term" value="F:metal ion binding"/>
    <property type="evidence" value="ECO:0007669"/>
    <property type="project" value="UniProtKB-KW"/>
</dbReference>
<name>A0A8A7KF16_9FIRM</name>
<evidence type="ECO:0000256" key="1">
    <source>
        <dbReference type="ARBA" id="ARBA00001966"/>
    </source>
</evidence>
<keyword evidence="2" id="KW-0004">4Fe-4S</keyword>
<organism evidence="8 9">
    <name type="scientific">Iocasia fonsfrigidae</name>
    <dbReference type="NCBI Taxonomy" id="2682810"/>
    <lineage>
        <taxon>Bacteria</taxon>
        <taxon>Bacillati</taxon>
        <taxon>Bacillota</taxon>
        <taxon>Clostridia</taxon>
        <taxon>Halanaerobiales</taxon>
        <taxon>Halanaerobiaceae</taxon>
        <taxon>Iocasia</taxon>
    </lineage>
</organism>
<dbReference type="InterPro" id="IPR040084">
    <property type="entry name" value="GTPase_Obg"/>
</dbReference>
<keyword evidence="9" id="KW-1185">Reference proteome</keyword>
<dbReference type="Gene3D" id="3.20.20.70">
    <property type="entry name" value="Aldolase class I"/>
    <property type="match status" value="1"/>
</dbReference>
<proteinExistence type="predicted"/>
<dbReference type="InterPro" id="IPR058240">
    <property type="entry name" value="rSAM_sf"/>
</dbReference>
<dbReference type="CDD" id="cd01335">
    <property type="entry name" value="Radical_SAM"/>
    <property type="match status" value="1"/>
</dbReference>
<reference evidence="8" key="1">
    <citation type="submission" date="2019-12" db="EMBL/GenBank/DDBJ databases">
        <authorList>
            <person name="zhang j."/>
            <person name="sun C.M."/>
        </authorList>
    </citation>
    <scope>NUCLEOTIDE SEQUENCE</scope>
    <source>
        <strain evidence="8">NS-1</strain>
    </source>
</reference>
<keyword evidence="6" id="KW-0411">Iron-sulfur</keyword>
<keyword evidence="4" id="KW-0479">Metal-binding</keyword>
<dbReference type="PANTHER" id="PTHR43787:SF11">
    <property type="entry name" value="UPF0026 PROTEIN SLR1464"/>
    <property type="match status" value="1"/>
</dbReference>
<dbReference type="SFLD" id="SFLDG01067">
    <property type="entry name" value="SPASM/twitch_domain_containing"/>
    <property type="match status" value="1"/>
</dbReference>
<dbReference type="Pfam" id="PF04055">
    <property type="entry name" value="Radical_SAM"/>
    <property type="match status" value="1"/>
</dbReference>
<evidence type="ECO:0000256" key="4">
    <source>
        <dbReference type="ARBA" id="ARBA00022723"/>
    </source>
</evidence>
<dbReference type="GO" id="GO:0003824">
    <property type="term" value="F:catalytic activity"/>
    <property type="evidence" value="ECO:0007669"/>
    <property type="project" value="InterPro"/>
</dbReference>
<sequence>MKLKYIFGPVLSRRLGNSLGIDLVPYKTCSLDCIYCECGKTNNLTARREEYVPTKDVINELNRYLINKPEIDYITFSGSGEPLLHNGIKRIINYLKDNYDYKIALLTNGIHFIDRNVIEEVERVDLIIPSLDGVTQETFIKINRPLKNIFIDDVIDSLIKLRSNFSNQIWLEIFIIPGINDNNDELVKFKEVIKKIKPDRVQLNSLDRIGTLKNIKKASEKELQSIAELFEGKIDIIT</sequence>
<evidence type="ECO:0000313" key="8">
    <source>
        <dbReference type="EMBL" id="QTL98278.1"/>
    </source>
</evidence>